<reference evidence="3" key="1">
    <citation type="submission" date="2017-09" db="EMBL/GenBank/DDBJ databases">
        <title>Depth-based differentiation of microbial function through sediment-hosted aquifers and enrichment of novel symbionts in the deep terrestrial subsurface.</title>
        <authorList>
            <person name="Probst A.J."/>
            <person name="Ladd B."/>
            <person name="Jarett J.K."/>
            <person name="Geller-Mcgrath D.E."/>
            <person name="Sieber C.M.K."/>
            <person name="Emerson J.B."/>
            <person name="Anantharaman K."/>
            <person name="Thomas B.C."/>
            <person name="Malmstrom R."/>
            <person name="Stieglmeier M."/>
            <person name="Klingl A."/>
            <person name="Woyke T."/>
            <person name="Ryan C.M."/>
            <person name="Banfield J.F."/>
        </authorList>
    </citation>
    <scope>NUCLEOTIDE SEQUENCE [LARGE SCALE GENOMIC DNA]</scope>
</reference>
<comment type="caution">
    <text evidence="2">The sequence shown here is derived from an EMBL/GenBank/DDBJ whole genome shotgun (WGS) entry which is preliminary data.</text>
</comment>
<dbReference type="InterPro" id="IPR036388">
    <property type="entry name" value="WH-like_DNA-bd_sf"/>
</dbReference>
<evidence type="ECO:0000259" key="1">
    <source>
        <dbReference type="Pfam" id="PF01978"/>
    </source>
</evidence>
<dbReference type="AlphaFoldDB" id="A0A2M7QAM8"/>
<dbReference type="SUPFAM" id="SSF46785">
    <property type="entry name" value="Winged helix' DNA-binding domain"/>
    <property type="match status" value="1"/>
</dbReference>
<evidence type="ECO:0000313" key="2">
    <source>
        <dbReference type="EMBL" id="PIY63202.1"/>
    </source>
</evidence>
<dbReference type="InterPro" id="IPR051797">
    <property type="entry name" value="TrmB-like"/>
</dbReference>
<dbReference type="EMBL" id="PFLC01000014">
    <property type="protein sequence ID" value="PIY63202.1"/>
    <property type="molecule type" value="Genomic_DNA"/>
</dbReference>
<dbReference type="InterPro" id="IPR036390">
    <property type="entry name" value="WH_DNA-bd_sf"/>
</dbReference>
<dbReference type="PANTHER" id="PTHR34293:SF1">
    <property type="entry name" value="HTH-TYPE TRANSCRIPTIONAL REGULATOR TRMBL2"/>
    <property type="match status" value="1"/>
</dbReference>
<sequence>MEDRLVKELVSIGLGTKEARVYLAALKLGPATAQNIAVKSLVNRPTTYTTIESLVNRGLMSRVQKGKKKFFVANEPGRLVVQMEQQEKDIRDRRVKFSSSLEDLFRNFSPAHQSQVEVLEDLNSLVHHQNDLAFESSKIEEIVTVTAMDGREKTGERASMEPAWRRLYDSEVSVRSLYASSEDRPAHGMTVSSRWKSKRVDIDRFPLEGEITICGDRVMILSCEDSVFGLSIRNRSIANSLRQVFNLAWLGVGIGE</sequence>
<gene>
    <name evidence="2" type="ORF">COY93_01135</name>
</gene>
<dbReference type="InterPro" id="IPR002831">
    <property type="entry name" value="Tscrpt_reg_TrmB_N"/>
</dbReference>
<dbReference type="Gene3D" id="1.10.10.10">
    <property type="entry name" value="Winged helix-like DNA-binding domain superfamily/Winged helix DNA-binding domain"/>
    <property type="match status" value="1"/>
</dbReference>
<dbReference type="PANTHER" id="PTHR34293">
    <property type="entry name" value="HTH-TYPE TRANSCRIPTIONAL REGULATOR TRMBL2"/>
    <property type="match status" value="1"/>
</dbReference>
<accession>A0A2M7QAM8</accession>
<protein>
    <recommendedName>
        <fullName evidence="1">Transcription regulator TrmB N-terminal domain-containing protein</fullName>
    </recommendedName>
</protein>
<organism evidence="2 3">
    <name type="scientific">Candidatus Uhrbacteria bacterium CG_4_10_14_0_8_um_filter_58_22</name>
    <dbReference type="NCBI Taxonomy" id="1975029"/>
    <lineage>
        <taxon>Bacteria</taxon>
        <taxon>Candidatus Uhriibacteriota</taxon>
    </lineage>
</organism>
<evidence type="ECO:0000313" key="3">
    <source>
        <dbReference type="Proteomes" id="UP000230973"/>
    </source>
</evidence>
<name>A0A2M7QAM8_9BACT</name>
<dbReference type="Pfam" id="PF01978">
    <property type="entry name" value="TrmB"/>
    <property type="match status" value="1"/>
</dbReference>
<proteinExistence type="predicted"/>
<feature type="domain" description="Transcription regulator TrmB N-terminal" evidence="1">
    <location>
        <begin position="11"/>
        <end position="73"/>
    </location>
</feature>
<dbReference type="Proteomes" id="UP000230973">
    <property type="component" value="Unassembled WGS sequence"/>
</dbReference>